<dbReference type="InterPro" id="IPR050288">
    <property type="entry name" value="Cellulose_deg_GH3"/>
</dbReference>
<dbReference type="InterPro" id="IPR026891">
    <property type="entry name" value="Fn3-like"/>
</dbReference>
<dbReference type="InterPro" id="IPR013783">
    <property type="entry name" value="Ig-like_fold"/>
</dbReference>
<dbReference type="InterPro" id="IPR036962">
    <property type="entry name" value="Glyco_hydro_3_N_sf"/>
</dbReference>
<dbReference type="AlphaFoldDB" id="A0A1A5ZWQ7"/>
<dbReference type="Pfam" id="PF14310">
    <property type="entry name" value="Fn3-like"/>
    <property type="match status" value="1"/>
</dbReference>
<reference evidence="7" key="1">
    <citation type="submission" date="2013-07" db="EMBL/GenBank/DDBJ databases">
        <title>The Genome Sequence of Cryptococcus dejecticola CBS10117.</title>
        <authorList>
            <consortium name="The Broad Institute Genome Sequencing Platform"/>
            <person name="Cuomo C."/>
            <person name="Litvintseva A."/>
            <person name="Chen Y."/>
            <person name="Heitman J."/>
            <person name="Sun S."/>
            <person name="Springer D."/>
            <person name="Dromer F."/>
            <person name="Young S.K."/>
            <person name="Zeng Q."/>
            <person name="Gargeya S."/>
            <person name="Fitzgerald M."/>
            <person name="Abouelleil A."/>
            <person name="Alvarado L."/>
            <person name="Berlin A.M."/>
            <person name="Chapman S.B."/>
            <person name="Dewar J."/>
            <person name="Goldberg J."/>
            <person name="Griggs A."/>
            <person name="Gujja S."/>
            <person name="Hansen M."/>
            <person name="Howarth C."/>
            <person name="Imamovic A."/>
            <person name="Larimer J."/>
            <person name="McCowan C."/>
            <person name="Murphy C."/>
            <person name="Pearson M."/>
            <person name="Priest M."/>
            <person name="Roberts A."/>
            <person name="Saif S."/>
            <person name="Shea T."/>
            <person name="Sykes S."/>
            <person name="Wortman J."/>
            <person name="Nusbaum C."/>
            <person name="Birren B."/>
        </authorList>
    </citation>
    <scope>NUCLEOTIDE SEQUENCE [LARGE SCALE GENOMIC DNA]</scope>
    <source>
        <strain evidence="7">CBS 10117</strain>
    </source>
</reference>
<dbReference type="SUPFAM" id="SSF56988">
    <property type="entry name" value="Anthrax protective antigen"/>
    <property type="match status" value="1"/>
</dbReference>
<dbReference type="SUPFAM" id="SSF52279">
    <property type="entry name" value="Beta-D-glucan exohydrolase, C-terminal domain"/>
    <property type="match status" value="1"/>
</dbReference>
<dbReference type="PANTHER" id="PTHR42715:SF3">
    <property type="entry name" value="BETA-GLUCOSIDASE B-RELATED"/>
    <property type="match status" value="1"/>
</dbReference>
<sequence>MPVAVPITNTESNSTKIKLLDVEDVLSRLTLPEKVSLLSGKDNWHTRDIPKYGIPSLRLSDGPNGCRGTKFFEGVPAACFPCATGLASTWDVDLIQDVGVALGDECRAKGVHVLLAPTVNMLRTPLNGRGFESFSEDPLLSGYLAGGLIKGVQSTGVAATLKHLVCNDQETERVCAIAAQVDEKTLREIYLKPFEIAIRESNPWLVMTSYNRLNGKHTSETLELIDGLLRKEWGYEGETPALLSPFFPRDMHGTYSTDEAIKAGLDLEMPGPSIIRGPALLRMVTCGKVKEEDINDRVRNVLRLVNRLIPSGIPRDAEENQNPNPAVDVMRQSAADAIVLLKNEKSLLPISPNTKRIAVIGPNAAKTEIFGGGSAALRATYTVSPLEGIRSAAGPRSKVVYAKGCDAHKLTPLVGEELRNSQGQPGFDIRFYNDPPPSTSLRRSSADHREVVHELTTTNSNMFFNDNLPDTLNRACYATATAKFTPGRTGTYEFGVGALGVSDLYVDDVLLIDNSTSPIPGELFYGKGSREEIAEIHLEANVTYRVRVEYASPSASTSFVGPLALSSRGGLRFGGYLKLSPEEHIREAVELARSSDVVIIVAGLNAEFETEGFDRKDMKLPSATLKLINAVLEVRKDAVICLQSGTPVEIPFKDKCESLIHFFYNGNETGNGLADVLFGRTNPSGKLPFTIPEKLEDSLPHSKGDKDGSETFPGQDGKVCYEEGLLVGYRQYSTVGPTPAFAFGHGLSYTSFEYDAPQLSASVFDFGVSSTLEVTCAIRNTGTVAGREIIQCYISPPTSTSSDRPTIELKAFKKTAQLEPGQREIVKMTLDRESFAIWEEGWIVRKGIYEVLIASSSEDIRETAQISVIDDFRF</sequence>
<dbReference type="InterPro" id="IPR001764">
    <property type="entry name" value="Glyco_hydro_3_N"/>
</dbReference>
<dbReference type="PRINTS" id="PR00133">
    <property type="entry name" value="GLHYDRLASE3"/>
</dbReference>
<dbReference type="SMART" id="SM01217">
    <property type="entry name" value="Fn3_like"/>
    <property type="match status" value="1"/>
</dbReference>
<organism evidence="7">
    <name type="scientific">Kwoniella dejecticola CBS 10117</name>
    <dbReference type="NCBI Taxonomy" id="1296121"/>
    <lineage>
        <taxon>Eukaryota</taxon>
        <taxon>Fungi</taxon>
        <taxon>Dikarya</taxon>
        <taxon>Basidiomycota</taxon>
        <taxon>Agaricomycotina</taxon>
        <taxon>Tremellomycetes</taxon>
        <taxon>Tremellales</taxon>
        <taxon>Cryptococcaceae</taxon>
        <taxon>Kwoniella</taxon>
    </lineage>
</organism>
<comment type="catalytic activity">
    <reaction evidence="1">
        <text>Hydrolysis of terminal, non-reducing beta-D-glucosyl residues with release of beta-D-glucose.</text>
        <dbReference type="EC" id="3.2.1.21"/>
    </reaction>
</comment>
<dbReference type="Pfam" id="PF01915">
    <property type="entry name" value="Glyco_hydro_3_C"/>
    <property type="match status" value="1"/>
</dbReference>
<dbReference type="EMBL" id="KI894035">
    <property type="protein sequence ID" value="OBR82241.1"/>
    <property type="molecule type" value="Genomic_DNA"/>
</dbReference>
<evidence type="ECO:0000313" key="7">
    <source>
        <dbReference type="EMBL" id="OBR82241.1"/>
    </source>
</evidence>
<dbReference type="InterPro" id="IPR002772">
    <property type="entry name" value="Glyco_hydro_3_C"/>
</dbReference>
<dbReference type="Gene3D" id="2.60.40.10">
    <property type="entry name" value="Immunoglobulins"/>
    <property type="match status" value="1"/>
</dbReference>
<keyword evidence="5" id="KW-0326">Glycosidase</keyword>
<evidence type="ECO:0000256" key="4">
    <source>
        <dbReference type="ARBA" id="ARBA00022801"/>
    </source>
</evidence>
<dbReference type="PROSITE" id="PS51820">
    <property type="entry name" value="PA14"/>
    <property type="match status" value="1"/>
</dbReference>
<evidence type="ECO:0000256" key="2">
    <source>
        <dbReference type="ARBA" id="ARBA00005336"/>
    </source>
</evidence>
<dbReference type="VEuPathDB" id="FungiDB:I303_07000"/>
<dbReference type="InterPro" id="IPR011658">
    <property type="entry name" value="PA14_dom"/>
</dbReference>
<dbReference type="EC" id="3.2.1.21" evidence="3"/>
<name>A0A1A5ZWQ7_9TREE</name>
<evidence type="ECO:0000256" key="3">
    <source>
        <dbReference type="ARBA" id="ARBA00012744"/>
    </source>
</evidence>
<dbReference type="Gene3D" id="3.20.20.300">
    <property type="entry name" value="Glycoside hydrolase, family 3, N-terminal domain"/>
    <property type="match status" value="1"/>
</dbReference>
<evidence type="ECO:0000256" key="1">
    <source>
        <dbReference type="ARBA" id="ARBA00000448"/>
    </source>
</evidence>
<dbReference type="Gene3D" id="3.40.50.1700">
    <property type="entry name" value="Glycoside hydrolase family 3 C-terminal domain"/>
    <property type="match status" value="1"/>
</dbReference>
<gene>
    <name evidence="7" type="ORF">I303_07000</name>
</gene>
<comment type="similarity">
    <text evidence="2">Belongs to the glycosyl hydrolase 3 family.</text>
</comment>
<accession>A0A1A5ZWQ7</accession>
<dbReference type="Pfam" id="PF07691">
    <property type="entry name" value="PA14"/>
    <property type="match status" value="1"/>
</dbReference>
<dbReference type="PANTHER" id="PTHR42715">
    <property type="entry name" value="BETA-GLUCOSIDASE"/>
    <property type="match status" value="1"/>
</dbReference>
<evidence type="ECO:0000259" key="6">
    <source>
        <dbReference type="PROSITE" id="PS51820"/>
    </source>
</evidence>
<dbReference type="OrthoDB" id="47059at2759"/>
<feature type="domain" description="PA14" evidence="6">
    <location>
        <begin position="422"/>
        <end position="589"/>
    </location>
</feature>
<evidence type="ECO:0000256" key="5">
    <source>
        <dbReference type="ARBA" id="ARBA00023295"/>
    </source>
</evidence>
<dbReference type="SUPFAM" id="SSF51445">
    <property type="entry name" value="(Trans)glycosidases"/>
    <property type="match status" value="1"/>
</dbReference>
<proteinExistence type="inferred from homology"/>
<dbReference type="InterPro" id="IPR037524">
    <property type="entry name" value="PA14/GLEYA"/>
</dbReference>
<dbReference type="Pfam" id="PF00933">
    <property type="entry name" value="Glyco_hydro_3"/>
    <property type="match status" value="1"/>
</dbReference>
<dbReference type="InterPro" id="IPR036881">
    <property type="entry name" value="Glyco_hydro_3_C_sf"/>
</dbReference>
<dbReference type="GO" id="GO:0008422">
    <property type="term" value="F:beta-glucosidase activity"/>
    <property type="evidence" value="ECO:0007669"/>
    <property type="project" value="UniProtKB-EC"/>
</dbReference>
<dbReference type="STRING" id="1296121.A0A1A5ZWQ7"/>
<dbReference type="InterPro" id="IPR017853">
    <property type="entry name" value="GH"/>
</dbReference>
<dbReference type="SMART" id="SM00758">
    <property type="entry name" value="PA14"/>
    <property type="match status" value="1"/>
</dbReference>
<dbReference type="Gene3D" id="2.60.120.260">
    <property type="entry name" value="Galactose-binding domain-like"/>
    <property type="match status" value="1"/>
</dbReference>
<dbReference type="GO" id="GO:0009251">
    <property type="term" value="P:glucan catabolic process"/>
    <property type="evidence" value="ECO:0007669"/>
    <property type="project" value="TreeGrafter"/>
</dbReference>
<protein>
    <recommendedName>
        <fullName evidence="3">beta-glucosidase</fullName>
        <ecNumber evidence="3">3.2.1.21</ecNumber>
    </recommendedName>
</protein>
<keyword evidence="4" id="KW-0378">Hydrolase</keyword>